<gene>
    <name evidence="5" type="ORF">SPSK_02300</name>
</gene>
<dbReference type="RefSeq" id="XP_016588927.1">
    <property type="nucleotide sequence ID" value="XM_016729172.1"/>
</dbReference>
<organism evidence="5 6">
    <name type="scientific">Sporothrix schenckii 1099-18</name>
    <dbReference type="NCBI Taxonomy" id="1397361"/>
    <lineage>
        <taxon>Eukaryota</taxon>
        <taxon>Fungi</taxon>
        <taxon>Dikarya</taxon>
        <taxon>Ascomycota</taxon>
        <taxon>Pezizomycotina</taxon>
        <taxon>Sordariomycetes</taxon>
        <taxon>Sordariomycetidae</taxon>
        <taxon>Ophiostomatales</taxon>
        <taxon>Ophiostomataceae</taxon>
        <taxon>Sporothrix</taxon>
    </lineage>
</organism>
<dbReference type="Pfam" id="PF12796">
    <property type="entry name" value="Ank_2"/>
    <property type="match status" value="3"/>
</dbReference>
<feature type="repeat" description="ANK" evidence="3">
    <location>
        <begin position="296"/>
        <end position="328"/>
    </location>
</feature>
<dbReference type="Gene3D" id="1.25.40.20">
    <property type="entry name" value="Ankyrin repeat-containing domain"/>
    <property type="match status" value="3"/>
</dbReference>
<dbReference type="OrthoDB" id="195446at2759"/>
<reference evidence="5 6" key="1">
    <citation type="journal article" date="2014" name="BMC Genomics">
        <title>Comparative genomics of the major fungal agents of human and animal Sporotrichosis: Sporothrix schenckii and Sporothrix brasiliensis.</title>
        <authorList>
            <person name="Teixeira M.M."/>
            <person name="de Almeida L.G."/>
            <person name="Kubitschek-Barreira P."/>
            <person name="Alves F.L."/>
            <person name="Kioshima E.S."/>
            <person name="Abadio A.K."/>
            <person name="Fernandes L."/>
            <person name="Derengowski L.S."/>
            <person name="Ferreira K.S."/>
            <person name="Souza R.C."/>
            <person name="Ruiz J.C."/>
            <person name="de Andrade N.C."/>
            <person name="Paes H.C."/>
            <person name="Nicola A.M."/>
            <person name="Albuquerque P."/>
            <person name="Gerber A.L."/>
            <person name="Martins V.P."/>
            <person name="Peconick L.D."/>
            <person name="Neto A.V."/>
            <person name="Chaucanez C.B."/>
            <person name="Silva P.A."/>
            <person name="Cunha O.L."/>
            <person name="de Oliveira F.F."/>
            <person name="dos Santos T.C."/>
            <person name="Barros A.L."/>
            <person name="Soares M.A."/>
            <person name="de Oliveira L.M."/>
            <person name="Marini M.M."/>
            <person name="Villalobos-Duno H."/>
            <person name="Cunha M.M."/>
            <person name="de Hoog S."/>
            <person name="da Silveira J.F."/>
            <person name="Henrissat B."/>
            <person name="Nino-Vega G.A."/>
            <person name="Cisalpino P.S."/>
            <person name="Mora-Montes H.M."/>
            <person name="Almeida S.R."/>
            <person name="Stajich J.E."/>
            <person name="Lopes-Bezerra L.M."/>
            <person name="Vasconcelos A.T."/>
            <person name="Felipe M.S."/>
        </authorList>
    </citation>
    <scope>NUCLEOTIDE SEQUENCE [LARGE SCALE GENOMIC DNA]</scope>
    <source>
        <strain evidence="5 6">1099-18</strain>
    </source>
</reference>
<dbReference type="VEuPathDB" id="FungiDB:SPSK_02300"/>
<keyword evidence="1" id="KW-0677">Repeat</keyword>
<dbReference type="EMBL" id="AXCR01000006">
    <property type="protein sequence ID" value="KJR86251.1"/>
    <property type="molecule type" value="Genomic_DNA"/>
</dbReference>
<dbReference type="PROSITE" id="PS50297">
    <property type="entry name" value="ANK_REP_REGION"/>
    <property type="match status" value="1"/>
</dbReference>
<dbReference type="InterPro" id="IPR002110">
    <property type="entry name" value="Ankyrin_rpt"/>
</dbReference>
<dbReference type="SUPFAM" id="SSF48403">
    <property type="entry name" value="Ankyrin repeat"/>
    <property type="match status" value="1"/>
</dbReference>
<feature type="repeat" description="ANK" evidence="3">
    <location>
        <begin position="625"/>
        <end position="657"/>
    </location>
</feature>
<sequence length="697" mass="73735">MGDAPETSLISACSSLAKGALSGAAEIESNFLDSTDETGATVFQRLRLLTAKLQQLSKDTDQLQAELRTAPAISAKLRTVILAHVSKCDATAAIVVKELMRVGTTTPKDAINVAAVLQYESFLESTMRFLFFATQLLSIDSDQVQEAKLGVEDAKFFMAGLASTCQAIVRSDGILDVQTRPNNPSSSKQNTLDTPSPAYDDLQPPPPFDEASSSAYGRPPLAEAGDPGNSSNKTKSESSGGFLSSLANPFKAATAALRPKPEPFVVPLCHAATAGNVPQLTALLNEGANINGRNEDGHTALICAIIAGQLDAMQCLLKAGAYCSICDAGSKHWPPLFHAIDAENRAAASLLLQYGAAANQNDGYGEPHFVHLVTGDTVPAWIELLLSCGADPCAKDGQGRPVVLLALQKRKKHEDREDVVRLLLRFGAKPDASDADGTPLVHVCVQQKRDALVRELLAAGADPNACDASGVSLLETAVKHNDRALVTTLLERRADPNTRDLYGQHLVVNILCDKTLAVADRAALAELLLQHGALGNTKDVYGVSALEHAMAPVLDLLEGTPTASVGETELRIPELLLKQGANPNQRLDKVPGEPMLLTYAIDHAQLALATMALRHGANANLVDKEGRTPLTLAVQKENVDVVGLLLQHGAIANQPMQNLPLDVATAVGNDKIIQLLKAHGAVSGGSRLGSRLVNAIR</sequence>
<dbReference type="InterPro" id="IPR050745">
    <property type="entry name" value="Multifunctional_regulatory"/>
</dbReference>
<name>A0A0F2MDM6_SPOSC</name>
<feature type="compositionally biased region" description="Polar residues" evidence="4">
    <location>
        <begin position="228"/>
        <end position="240"/>
    </location>
</feature>
<evidence type="ECO:0000256" key="3">
    <source>
        <dbReference type="PROSITE-ProRule" id="PRU00023"/>
    </source>
</evidence>
<feature type="region of interest" description="Disordered" evidence="4">
    <location>
        <begin position="176"/>
        <end position="240"/>
    </location>
</feature>
<feature type="repeat" description="ANK" evidence="3">
    <location>
        <begin position="436"/>
        <end position="468"/>
    </location>
</feature>
<feature type="compositionally biased region" description="Polar residues" evidence="4">
    <location>
        <begin position="179"/>
        <end position="194"/>
    </location>
</feature>
<protein>
    <submittedName>
        <fullName evidence="5">Uncharacterized protein</fullName>
    </submittedName>
</protein>
<dbReference type="GeneID" id="27664449"/>
<dbReference type="PANTHER" id="PTHR24189:SF50">
    <property type="entry name" value="ANKYRIN REPEAT AND SOCS BOX PROTEIN 2"/>
    <property type="match status" value="1"/>
</dbReference>
<evidence type="ECO:0000313" key="6">
    <source>
        <dbReference type="Proteomes" id="UP000033710"/>
    </source>
</evidence>
<dbReference type="AlphaFoldDB" id="A0A0F2MDM6"/>
<dbReference type="KEGG" id="ssck:SPSK_02300"/>
<proteinExistence type="predicted"/>
<evidence type="ECO:0000256" key="4">
    <source>
        <dbReference type="SAM" id="MobiDB-lite"/>
    </source>
</evidence>
<evidence type="ECO:0000313" key="5">
    <source>
        <dbReference type="EMBL" id="KJR86251.1"/>
    </source>
</evidence>
<evidence type="ECO:0000256" key="1">
    <source>
        <dbReference type="ARBA" id="ARBA00022737"/>
    </source>
</evidence>
<dbReference type="PROSITE" id="PS50088">
    <property type="entry name" value="ANK_REPEAT"/>
    <property type="match status" value="4"/>
</dbReference>
<feature type="repeat" description="ANK" evidence="3">
    <location>
        <begin position="469"/>
        <end position="501"/>
    </location>
</feature>
<dbReference type="InterPro" id="IPR036770">
    <property type="entry name" value="Ankyrin_rpt-contain_sf"/>
</dbReference>
<keyword evidence="2 3" id="KW-0040">ANK repeat</keyword>
<dbReference type="Proteomes" id="UP000033710">
    <property type="component" value="Unassembled WGS sequence"/>
</dbReference>
<evidence type="ECO:0000256" key="2">
    <source>
        <dbReference type="ARBA" id="ARBA00023043"/>
    </source>
</evidence>
<accession>A0A0F2MDM6</accession>
<comment type="caution">
    <text evidence="5">The sequence shown here is derived from an EMBL/GenBank/DDBJ whole genome shotgun (WGS) entry which is preliminary data.</text>
</comment>
<dbReference type="SMART" id="SM00248">
    <property type="entry name" value="ANK"/>
    <property type="match status" value="9"/>
</dbReference>
<reference evidence="5 6" key="2">
    <citation type="journal article" date="2015" name="Eukaryot. Cell">
        <title>Asexual propagation of a virulent clone complex in a human and feline outbreak of sporotrichosis.</title>
        <authorList>
            <person name="Teixeira Mde M."/>
            <person name="Rodrigues A.M."/>
            <person name="Tsui C.K."/>
            <person name="de Almeida L.G."/>
            <person name="Van Diepeningen A.D."/>
            <person name="van den Ende B.G."/>
            <person name="Fernandes G.F."/>
            <person name="Kano R."/>
            <person name="Hamelin R.C."/>
            <person name="Lopes-Bezerra L.M."/>
            <person name="Vasconcelos A.T."/>
            <person name="de Hoog S."/>
            <person name="de Camargo Z.P."/>
            <person name="Felipe M.S."/>
        </authorList>
    </citation>
    <scope>NUCLEOTIDE SEQUENCE [LARGE SCALE GENOMIC DNA]</scope>
    <source>
        <strain evidence="5 6">1099-18</strain>
    </source>
</reference>
<dbReference type="PANTHER" id="PTHR24189">
    <property type="entry name" value="MYOTROPHIN"/>
    <property type="match status" value="1"/>
</dbReference>